<dbReference type="NCBIfam" id="NF041919">
    <property type="entry name" value="SAMP2"/>
    <property type="match status" value="1"/>
</dbReference>
<keyword evidence="3" id="KW-1185">Reference proteome</keyword>
<dbReference type="Pfam" id="PF13673">
    <property type="entry name" value="Acetyltransf_10"/>
    <property type="match status" value="1"/>
</dbReference>
<evidence type="ECO:0000259" key="1">
    <source>
        <dbReference type="PROSITE" id="PS51186"/>
    </source>
</evidence>
<dbReference type="InterPro" id="IPR053834">
    <property type="entry name" value="SAMP2_halobacteria"/>
</dbReference>
<dbReference type="Pfam" id="PF21965">
    <property type="entry name" value="SAMP2"/>
    <property type="match status" value="1"/>
</dbReference>
<sequence length="198" mass="21051">MPTVAVEVVGEGTRTVDLAADATYGDLLAALEFSPHEAAVLVDDAPVPEDRAVDAEGDVRVLRLVKGGGTAGVDDQVRVRLADADDHLDVMRVLDGAMLSTDAGTVRERIDTEAVHVATVEGRIVGALVRDGDRVTAVATRRRWRGRGVGTALVSAAAAERERLVVAFDPEVRPFYESLGFEVEPAGEGDRLRGQLAR</sequence>
<dbReference type="SUPFAM" id="SSF55729">
    <property type="entry name" value="Acyl-CoA N-acyltransferases (Nat)"/>
    <property type="match status" value="1"/>
</dbReference>
<protein>
    <submittedName>
        <fullName evidence="2">Ubiquitin-like small modifier protein 2</fullName>
    </submittedName>
</protein>
<dbReference type="Proteomes" id="UP001597075">
    <property type="component" value="Unassembled WGS sequence"/>
</dbReference>
<organism evidence="2 3">
    <name type="scientific">Haloplanus ruber</name>
    <dbReference type="NCBI Taxonomy" id="869892"/>
    <lineage>
        <taxon>Archaea</taxon>
        <taxon>Methanobacteriati</taxon>
        <taxon>Methanobacteriota</taxon>
        <taxon>Stenosarchaea group</taxon>
        <taxon>Halobacteria</taxon>
        <taxon>Halobacteriales</taxon>
        <taxon>Haloferacaceae</taxon>
        <taxon>Haloplanus</taxon>
    </lineage>
</organism>
<dbReference type="Gene3D" id="3.40.630.30">
    <property type="match status" value="1"/>
</dbReference>
<evidence type="ECO:0000313" key="2">
    <source>
        <dbReference type="EMBL" id="MFD1633438.1"/>
    </source>
</evidence>
<accession>A0ABD6CYE2</accession>
<dbReference type="PROSITE" id="PS51186">
    <property type="entry name" value="GNAT"/>
    <property type="match status" value="1"/>
</dbReference>
<gene>
    <name evidence="2" type="ORF">ACFSBJ_06775</name>
</gene>
<dbReference type="SUPFAM" id="SSF54285">
    <property type="entry name" value="MoaD/ThiS"/>
    <property type="match status" value="1"/>
</dbReference>
<dbReference type="AlphaFoldDB" id="A0ABD6CYE2"/>
<dbReference type="Gene3D" id="4.10.410.50">
    <property type="match status" value="1"/>
</dbReference>
<dbReference type="InterPro" id="IPR053833">
    <property type="entry name" value="SAMP2"/>
</dbReference>
<dbReference type="InterPro" id="IPR000182">
    <property type="entry name" value="GNAT_dom"/>
</dbReference>
<feature type="domain" description="N-acetyltransferase" evidence="1">
    <location>
        <begin position="77"/>
        <end position="198"/>
    </location>
</feature>
<dbReference type="InterPro" id="IPR016155">
    <property type="entry name" value="Mopterin_synth/thiamin_S_b"/>
</dbReference>
<comment type="caution">
    <text evidence="2">The sequence shown here is derived from an EMBL/GenBank/DDBJ whole genome shotgun (WGS) entry which is preliminary data.</text>
</comment>
<dbReference type="InterPro" id="IPR053752">
    <property type="entry name" value="SAM_domain_containing"/>
</dbReference>
<name>A0ABD6CYE2_9EURY</name>
<evidence type="ECO:0000313" key="3">
    <source>
        <dbReference type="Proteomes" id="UP001597075"/>
    </source>
</evidence>
<dbReference type="RefSeq" id="WP_379823547.1">
    <property type="nucleotide sequence ID" value="NZ_JBHUDL010000009.1"/>
</dbReference>
<dbReference type="EMBL" id="JBHUDL010000009">
    <property type="protein sequence ID" value="MFD1633438.1"/>
    <property type="molecule type" value="Genomic_DNA"/>
</dbReference>
<proteinExistence type="predicted"/>
<dbReference type="InterPro" id="IPR016181">
    <property type="entry name" value="Acyl_CoA_acyltransferase"/>
</dbReference>
<reference evidence="2 3" key="1">
    <citation type="journal article" date="2019" name="Int. J. Syst. Evol. Microbiol.">
        <title>The Global Catalogue of Microorganisms (GCM) 10K type strain sequencing project: providing services to taxonomists for standard genome sequencing and annotation.</title>
        <authorList>
            <consortium name="The Broad Institute Genomics Platform"/>
            <consortium name="The Broad Institute Genome Sequencing Center for Infectious Disease"/>
            <person name="Wu L."/>
            <person name="Ma J."/>
        </authorList>
    </citation>
    <scope>NUCLEOTIDE SEQUENCE [LARGE SCALE GENOMIC DNA]</scope>
    <source>
        <strain evidence="2 3">CGMCC 1.10594</strain>
    </source>
</reference>